<gene>
    <name evidence="1" type="ORF">NTEN_LOCUS12748</name>
</gene>
<evidence type="ECO:0000313" key="1">
    <source>
        <dbReference type="EMBL" id="CAB0007468.1"/>
    </source>
</evidence>
<name>A0A6H5GWY4_9HEMI</name>
<evidence type="ECO:0000313" key="2">
    <source>
        <dbReference type="Proteomes" id="UP000479000"/>
    </source>
</evidence>
<proteinExistence type="predicted"/>
<dbReference type="EMBL" id="CADCXU010019090">
    <property type="protein sequence ID" value="CAB0007468.1"/>
    <property type="molecule type" value="Genomic_DNA"/>
</dbReference>
<dbReference type="AlphaFoldDB" id="A0A6H5GWY4"/>
<sequence length="123" mass="14772">MDNTTTIRNLFGLRIHIISTELQILSSNSIRPPVPLGRRYHAFTFDRLSDEEILKNFRFRREDLPRLKRCLELPFNSQQKFGFDFVSISYVDADNFLIRIGKVRVRIRRRKFVHEFRNSETNL</sequence>
<accession>A0A6H5GWY4</accession>
<reference evidence="1 2" key="1">
    <citation type="submission" date="2020-02" db="EMBL/GenBank/DDBJ databases">
        <authorList>
            <person name="Ferguson B K."/>
        </authorList>
    </citation>
    <scope>NUCLEOTIDE SEQUENCE [LARGE SCALE GENOMIC DNA]</scope>
</reference>
<organism evidence="1 2">
    <name type="scientific">Nesidiocoris tenuis</name>
    <dbReference type="NCBI Taxonomy" id="355587"/>
    <lineage>
        <taxon>Eukaryota</taxon>
        <taxon>Metazoa</taxon>
        <taxon>Ecdysozoa</taxon>
        <taxon>Arthropoda</taxon>
        <taxon>Hexapoda</taxon>
        <taxon>Insecta</taxon>
        <taxon>Pterygota</taxon>
        <taxon>Neoptera</taxon>
        <taxon>Paraneoptera</taxon>
        <taxon>Hemiptera</taxon>
        <taxon>Heteroptera</taxon>
        <taxon>Panheteroptera</taxon>
        <taxon>Cimicomorpha</taxon>
        <taxon>Miridae</taxon>
        <taxon>Dicyphina</taxon>
        <taxon>Nesidiocoris</taxon>
    </lineage>
</organism>
<dbReference type="Proteomes" id="UP000479000">
    <property type="component" value="Unassembled WGS sequence"/>
</dbReference>
<protein>
    <submittedName>
        <fullName evidence="1">Uncharacterized protein</fullName>
    </submittedName>
</protein>
<keyword evidence="2" id="KW-1185">Reference proteome</keyword>